<comment type="caution">
    <text evidence="2">The sequence shown here is derived from an EMBL/GenBank/DDBJ whole genome shotgun (WGS) entry which is preliminary data.</text>
</comment>
<evidence type="ECO:0000313" key="2">
    <source>
        <dbReference type="EMBL" id="CAG2237953.1"/>
    </source>
</evidence>
<protein>
    <submittedName>
        <fullName evidence="2">Uncharacterized protein</fullName>
    </submittedName>
</protein>
<dbReference type="OrthoDB" id="6161072at2759"/>
<proteinExistence type="predicted"/>
<organism evidence="2 3">
    <name type="scientific">Mytilus edulis</name>
    <name type="common">Blue mussel</name>
    <dbReference type="NCBI Taxonomy" id="6550"/>
    <lineage>
        <taxon>Eukaryota</taxon>
        <taxon>Metazoa</taxon>
        <taxon>Spiralia</taxon>
        <taxon>Lophotrochozoa</taxon>
        <taxon>Mollusca</taxon>
        <taxon>Bivalvia</taxon>
        <taxon>Autobranchia</taxon>
        <taxon>Pteriomorphia</taxon>
        <taxon>Mytilida</taxon>
        <taxon>Mytiloidea</taxon>
        <taxon>Mytilidae</taxon>
        <taxon>Mytilinae</taxon>
        <taxon>Mytilus</taxon>
    </lineage>
</organism>
<feature type="region of interest" description="Disordered" evidence="1">
    <location>
        <begin position="329"/>
        <end position="414"/>
    </location>
</feature>
<evidence type="ECO:0000256" key="1">
    <source>
        <dbReference type="SAM" id="MobiDB-lite"/>
    </source>
</evidence>
<evidence type="ECO:0000313" key="3">
    <source>
        <dbReference type="Proteomes" id="UP000683360"/>
    </source>
</evidence>
<dbReference type="Proteomes" id="UP000683360">
    <property type="component" value="Unassembled WGS sequence"/>
</dbReference>
<reference evidence="2" key="1">
    <citation type="submission" date="2021-03" db="EMBL/GenBank/DDBJ databases">
        <authorList>
            <person name="Bekaert M."/>
        </authorList>
    </citation>
    <scope>NUCLEOTIDE SEQUENCE</scope>
</reference>
<gene>
    <name evidence="2" type="ORF">MEDL_50365</name>
</gene>
<dbReference type="AlphaFoldDB" id="A0A8S3UAQ8"/>
<keyword evidence="3" id="KW-1185">Reference proteome</keyword>
<name>A0A8S3UAQ8_MYTED</name>
<sequence length="464" mass="51052">MEGLTKAYTYESLLILFSVIIFPDEVVSWGTKLQTTNHISGWIPMRSQDNSLSYHVWNHNLNDLPIRVDVQVKPQTGSDTGYFFPGIAAAQRDDSMALPYGGIVYKYNKDSVMLYAPNKHSGKPSGNAIYTGYMMAIESSLNGVKWGGVPYAYDDKLIRVWTRYMGGWIFIYHSRWLGNISGNVQVWPIQNTCLEIIESKTNIIQKLNLPSSSNTELKFSQTINQNRDIMQVMVKELPDTLGSNQNRGLFKATGAVQNTLMGTSYGGVVYSYSNQYIRVWYPPVKDNGKTYLIYLDNLFGKSSLARTAQLEITTFVPYDSSLSTTITTTPMTSTTTTSTASTPRTKTTSTTTPMTPSTTTATVSTPRTKATSTTTPMTPSTTTSTVSTPTTKSTSATTKTSSLPTTTTPATTSTKTTLIDTTTTSALPTTTYTKSTSAAFTFTAGISSMFNIKRTCFLYLEDIK</sequence>
<dbReference type="EMBL" id="CAJPWZ010002409">
    <property type="protein sequence ID" value="CAG2237953.1"/>
    <property type="molecule type" value="Genomic_DNA"/>
</dbReference>
<accession>A0A8S3UAQ8</accession>